<comment type="similarity">
    <text evidence="3 13">Belongs to the SWEET sugar transporter family.</text>
</comment>
<evidence type="ECO:0000256" key="7">
    <source>
        <dbReference type="ARBA" id="ARBA00022692"/>
    </source>
</evidence>
<evidence type="ECO:0000313" key="14">
    <source>
        <dbReference type="EnsemblMetazoa" id="PPA47027.1"/>
    </source>
</evidence>
<dbReference type="GO" id="GO:0016020">
    <property type="term" value="C:membrane"/>
    <property type="evidence" value="ECO:0000318"/>
    <property type="project" value="GO_Central"/>
</dbReference>
<feature type="transmembrane region" description="Helical" evidence="13">
    <location>
        <begin position="43"/>
        <end position="60"/>
    </location>
</feature>
<evidence type="ECO:0000256" key="6">
    <source>
        <dbReference type="ARBA" id="ARBA00022597"/>
    </source>
</evidence>
<evidence type="ECO:0000256" key="1">
    <source>
        <dbReference type="ARBA" id="ARBA00004651"/>
    </source>
</evidence>
<dbReference type="OrthoDB" id="409725at2759"/>
<comment type="function">
    <text evidence="13">Mediates sugar transport across membranes.</text>
</comment>
<dbReference type="InterPro" id="IPR047664">
    <property type="entry name" value="SWEET"/>
</dbReference>
<evidence type="ECO:0000256" key="5">
    <source>
        <dbReference type="ARBA" id="ARBA00022475"/>
    </source>
</evidence>
<keyword evidence="8" id="KW-0677">Repeat</keyword>
<feature type="transmembrane region" description="Helical" evidence="13">
    <location>
        <begin position="66"/>
        <end position="87"/>
    </location>
</feature>
<feature type="transmembrane region" description="Helical" evidence="13">
    <location>
        <begin position="184"/>
        <end position="203"/>
    </location>
</feature>
<feature type="transmembrane region" description="Helical" evidence="13">
    <location>
        <begin position="126"/>
        <end position="146"/>
    </location>
</feature>
<dbReference type="GO" id="GO:0000139">
    <property type="term" value="C:Golgi membrane"/>
    <property type="evidence" value="ECO:0007669"/>
    <property type="project" value="UniProtKB-SubCell"/>
</dbReference>
<proteinExistence type="inferred from homology"/>
<name>A0A8R1V4U8_PRIPA</name>
<keyword evidence="11 13" id="KW-0472">Membrane</keyword>
<dbReference type="Proteomes" id="UP000005239">
    <property type="component" value="Unassembled WGS sequence"/>
</dbReference>
<evidence type="ECO:0000256" key="13">
    <source>
        <dbReference type="RuleBase" id="RU910715"/>
    </source>
</evidence>
<dbReference type="PANTHER" id="PTHR10791">
    <property type="entry name" value="RAG1-ACTIVATING PROTEIN 1"/>
    <property type="match status" value="1"/>
</dbReference>
<dbReference type="PANTHER" id="PTHR10791:SF112">
    <property type="entry name" value="SUGAR TRANSPORTER SWEET1"/>
    <property type="match status" value="1"/>
</dbReference>
<organism evidence="14 15">
    <name type="scientific">Pristionchus pacificus</name>
    <name type="common">Parasitic nematode worm</name>
    <dbReference type="NCBI Taxonomy" id="54126"/>
    <lineage>
        <taxon>Eukaryota</taxon>
        <taxon>Metazoa</taxon>
        <taxon>Ecdysozoa</taxon>
        <taxon>Nematoda</taxon>
        <taxon>Chromadorea</taxon>
        <taxon>Rhabditida</taxon>
        <taxon>Rhabditina</taxon>
        <taxon>Diplogasteromorpha</taxon>
        <taxon>Diplogasteroidea</taxon>
        <taxon>Neodiplogasteridae</taxon>
        <taxon>Pristionchus</taxon>
    </lineage>
</organism>
<feature type="transmembrane region" description="Helical" evidence="13">
    <location>
        <begin position="12"/>
        <end position="31"/>
    </location>
</feature>
<dbReference type="FunFam" id="1.20.1280.290:FF:000010">
    <property type="entry name" value="Sugar transporter SWEET"/>
    <property type="match status" value="1"/>
</dbReference>
<dbReference type="Pfam" id="PF03083">
    <property type="entry name" value="MtN3_slv"/>
    <property type="match status" value="2"/>
</dbReference>
<comment type="function">
    <text evidence="12">Mediates both low-affinity uptake and efflux of sugar across the membrane.</text>
</comment>
<evidence type="ECO:0000256" key="8">
    <source>
        <dbReference type="ARBA" id="ARBA00022737"/>
    </source>
</evidence>
<keyword evidence="6 13" id="KW-0762">Sugar transport</keyword>
<sequence>MISPLEFLECMAIVSTIGLFLCGLPICLSIYRKGDSSGTNPAPFLITTLSTSLILQYGILRKDKVVITVNSVGATLQLSYLLFYYLFTNGRLEKRRLRHLMMGEALFFVIVLYLIHYGELLHPESFLGSICVILNVSSIASPLASLKQVIERKDSSSLPFPLCAANFFVSLQWCVYGYSIGDPVIYTPNVLGTVLGLIQLTLIRMYPSKEIILSESKSSLII</sequence>
<evidence type="ECO:0000256" key="10">
    <source>
        <dbReference type="ARBA" id="ARBA00023034"/>
    </source>
</evidence>
<keyword evidence="4 13" id="KW-0813">Transport</keyword>
<dbReference type="AlphaFoldDB" id="A0A8R1V4U8"/>
<evidence type="ECO:0000256" key="4">
    <source>
        <dbReference type="ARBA" id="ARBA00022448"/>
    </source>
</evidence>
<dbReference type="FunFam" id="1.20.1280.290:FF:000004">
    <property type="entry name" value="Sugar transporter SWEET"/>
    <property type="match status" value="1"/>
</dbReference>
<keyword evidence="7 13" id="KW-0812">Transmembrane</keyword>
<keyword evidence="9 13" id="KW-1133">Transmembrane helix</keyword>
<evidence type="ECO:0000256" key="2">
    <source>
        <dbReference type="ARBA" id="ARBA00004653"/>
    </source>
</evidence>
<feature type="transmembrane region" description="Helical" evidence="13">
    <location>
        <begin position="158"/>
        <end position="178"/>
    </location>
</feature>
<evidence type="ECO:0000256" key="3">
    <source>
        <dbReference type="ARBA" id="ARBA00007809"/>
    </source>
</evidence>
<dbReference type="GO" id="GO:0051119">
    <property type="term" value="F:sugar transmembrane transporter activity"/>
    <property type="evidence" value="ECO:0000318"/>
    <property type="project" value="GO_Central"/>
</dbReference>
<gene>
    <name evidence="14" type="primary">WBGene00304880</name>
</gene>
<accession>A0A8R1V4U8</accession>
<feature type="transmembrane region" description="Helical" evidence="13">
    <location>
        <begin position="99"/>
        <end position="120"/>
    </location>
</feature>
<dbReference type="GO" id="GO:0008643">
    <property type="term" value="P:carbohydrate transport"/>
    <property type="evidence" value="ECO:0000318"/>
    <property type="project" value="GO_Central"/>
</dbReference>
<evidence type="ECO:0000256" key="11">
    <source>
        <dbReference type="ARBA" id="ARBA00023136"/>
    </source>
</evidence>
<dbReference type="GO" id="GO:0005886">
    <property type="term" value="C:plasma membrane"/>
    <property type="evidence" value="ECO:0007669"/>
    <property type="project" value="UniProtKB-SubCell"/>
</dbReference>
<dbReference type="InterPro" id="IPR004316">
    <property type="entry name" value="SWEET_rpt"/>
</dbReference>
<reference evidence="15" key="1">
    <citation type="journal article" date="2008" name="Nat. Genet.">
        <title>The Pristionchus pacificus genome provides a unique perspective on nematode lifestyle and parasitism.</title>
        <authorList>
            <person name="Dieterich C."/>
            <person name="Clifton S.W."/>
            <person name="Schuster L.N."/>
            <person name="Chinwalla A."/>
            <person name="Delehaunty K."/>
            <person name="Dinkelacker I."/>
            <person name="Fulton L."/>
            <person name="Fulton R."/>
            <person name="Godfrey J."/>
            <person name="Minx P."/>
            <person name="Mitreva M."/>
            <person name="Roeseler W."/>
            <person name="Tian H."/>
            <person name="Witte H."/>
            <person name="Yang S.P."/>
            <person name="Wilson R.K."/>
            <person name="Sommer R.J."/>
        </authorList>
    </citation>
    <scope>NUCLEOTIDE SEQUENCE [LARGE SCALE GENOMIC DNA]</scope>
    <source>
        <strain evidence="15">PS312</strain>
    </source>
</reference>
<keyword evidence="5" id="KW-1003">Cell membrane</keyword>
<comment type="subcellular location">
    <subcellularLocation>
        <location evidence="1 13">Cell membrane</location>
        <topology evidence="1 13">Multi-pass membrane protein</topology>
    </subcellularLocation>
    <subcellularLocation>
        <location evidence="2">Golgi apparatus membrane</location>
        <topology evidence="2">Multi-pass membrane protein</topology>
    </subcellularLocation>
</comment>
<evidence type="ECO:0000313" key="15">
    <source>
        <dbReference type="Proteomes" id="UP000005239"/>
    </source>
</evidence>
<reference evidence="14" key="2">
    <citation type="submission" date="2022-06" db="UniProtKB">
        <authorList>
            <consortium name="EnsemblMetazoa"/>
        </authorList>
    </citation>
    <scope>IDENTIFICATION</scope>
    <source>
        <strain evidence="14">PS312</strain>
    </source>
</reference>
<keyword evidence="10" id="KW-0333">Golgi apparatus</keyword>
<dbReference type="Gene3D" id="1.20.1280.290">
    <property type="match status" value="2"/>
</dbReference>
<dbReference type="EnsemblMetazoa" id="PPA47027.1">
    <property type="protein sequence ID" value="PPA47027.1"/>
    <property type="gene ID" value="WBGene00304880"/>
</dbReference>
<keyword evidence="15" id="KW-1185">Reference proteome</keyword>
<protein>
    <recommendedName>
        <fullName evidence="13">Sugar transporter SWEET</fullName>
    </recommendedName>
</protein>
<evidence type="ECO:0000256" key="12">
    <source>
        <dbReference type="ARBA" id="ARBA00055578"/>
    </source>
</evidence>
<evidence type="ECO:0000256" key="9">
    <source>
        <dbReference type="ARBA" id="ARBA00022989"/>
    </source>
</evidence>